<dbReference type="EMBL" id="QJJR01000006">
    <property type="protein sequence ID" value="PXW91000.1"/>
    <property type="molecule type" value="Genomic_DNA"/>
</dbReference>
<evidence type="ECO:0000256" key="1">
    <source>
        <dbReference type="ARBA" id="ARBA00007401"/>
    </source>
</evidence>
<dbReference type="InterPro" id="IPR040605">
    <property type="entry name" value="Glyco_hydro2_dom5"/>
</dbReference>
<dbReference type="InterPro" id="IPR036156">
    <property type="entry name" value="Beta-gal/glucu_dom_sf"/>
</dbReference>
<dbReference type="SUPFAM" id="SSF51445">
    <property type="entry name" value="(Trans)glycosidases"/>
    <property type="match status" value="1"/>
</dbReference>
<feature type="domain" description="DUF4982" evidence="7">
    <location>
        <begin position="567"/>
        <end position="625"/>
    </location>
</feature>
<evidence type="ECO:0000256" key="2">
    <source>
        <dbReference type="ARBA" id="ARBA00022801"/>
    </source>
</evidence>
<feature type="domain" description="Glycoside hydrolase family 2 catalytic" evidence="5">
    <location>
        <begin position="251"/>
        <end position="384"/>
    </location>
</feature>
<organism evidence="9 10">
    <name type="scientific">Streptohalobacillus salinus</name>
    <dbReference type="NCBI Taxonomy" id="621096"/>
    <lineage>
        <taxon>Bacteria</taxon>
        <taxon>Bacillati</taxon>
        <taxon>Bacillota</taxon>
        <taxon>Bacilli</taxon>
        <taxon>Bacillales</taxon>
        <taxon>Bacillaceae</taxon>
        <taxon>Streptohalobacillus</taxon>
    </lineage>
</organism>
<dbReference type="SUPFAM" id="SSF49785">
    <property type="entry name" value="Galactose-binding domain-like"/>
    <property type="match status" value="1"/>
</dbReference>
<dbReference type="InterPro" id="IPR032311">
    <property type="entry name" value="DUF4982"/>
</dbReference>
<comment type="caution">
    <text evidence="9">The sequence shown here is derived from an EMBL/GenBank/DDBJ whole genome shotgun (WGS) entry which is preliminary data.</text>
</comment>
<dbReference type="OrthoDB" id="9762066at2"/>
<dbReference type="InterPro" id="IPR006101">
    <property type="entry name" value="Glyco_hydro_2"/>
</dbReference>
<dbReference type="InterPro" id="IPR006103">
    <property type="entry name" value="Glyco_hydro_2_cat"/>
</dbReference>
<dbReference type="Gene3D" id="3.20.20.80">
    <property type="entry name" value="Glycosidases"/>
    <property type="match status" value="1"/>
</dbReference>
<evidence type="ECO:0000259" key="5">
    <source>
        <dbReference type="Pfam" id="PF02836"/>
    </source>
</evidence>
<dbReference type="Gene3D" id="2.60.40.10">
    <property type="entry name" value="Immunoglobulins"/>
    <property type="match status" value="3"/>
</dbReference>
<dbReference type="PRINTS" id="PR00132">
    <property type="entry name" value="GLHYDRLASE2"/>
</dbReference>
<dbReference type="InterPro" id="IPR051913">
    <property type="entry name" value="GH2_Domain-Containing"/>
</dbReference>
<dbReference type="InterPro" id="IPR006102">
    <property type="entry name" value="Ig-like_GH2"/>
</dbReference>
<evidence type="ECO:0000313" key="10">
    <source>
        <dbReference type="Proteomes" id="UP000247922"/>
    </source>
</evidence>
<feature type="domain" description="Glycosyl hydrolases family 2 sugar binding" evidence="6">
    <location>
        <begin position="64"/>
        <end position="137"/>
    </location>
</feature>
<dbReference type="InterPro" id="IPR023232">
    <property type="entry name" value="Glyco_hydro_2_AS"/>
</dbReference>
<dbReference type="Pfam" id="PF18565">
    <property type="entry name" value="Glyco_hydro2_C5"/>
    <property type="match status" value="1"/>
</dbReference>
<feature type="domain" description="Glycoside hydrolase family 2" evidence="8">
    <location>
        <begin position="642"/>
        <end position="742"/>
    </location>
</feature>
<keyword evidence="3" id="KW-0326">Glycosidase</keyword>
<dbReference type="RefSeq" id="WP_110251338.1">
    <property type="nucleotide sequence ID" value="NZ_QJJR01000006.1"/>
</dbReference>
<dbReference type="InterPro" id="IPR017853">
    <property type="entry name" value="GH"/>
</dbReference>
<dbReference type="GO" id="GO:0004553">
    <property type="term" value="F:hydrolase activity, hydrolyzing O-glycosyl compounds"/>
    <property type="evidence" value="ECO:0007669"/>
    <property type="project" value="InterPro"/>
</dbReference>
<dbReference type="SUPFAM" id="SSF49303">
    <property type="entry name" value="beta-Galactosidase/glucuronidase domain"/>
    <property type="match status" value="1"/>
</dbReference>
<protein>
    <submittedName>
        <fullName evidence="9">Beta-galactosidase</fullName>
    </submittedName>
</protein>
<evidence type="ECO:0000259" key="8">
    <source>
        <dbReference type="Pfam" id="PF18565"/>
    </source>
</evidence>
<keyword evidence="10" id="KW-1185">Reference proteome</keyword>
<evidence type="ECO:0000256" key="3">
    <source>
        <dbReference type="ARBA" id="ARBA00023295"/>
    </source>
</evidence>
<dbReference type="Proteomes" id="UP000247922">
    <property type="component" value="Unassembled WGS sequence"/>
</dbReference>
<dbReference type="InterPro" id="IPR013783">
    <property type="entry name" value="Ig-like_fold"/>
</dbReference>
<dbReference type="InterPro" id="IPR008979">
    <property type="entry name" value="Galactose-bd-like_sf"/>
</dbReference>
<dbReference type="Pfam" id="PF02836">
    <property type="entry name" value="Glyco_hydro_2_C"/>
    <property type="match status" value="1"/>
</dbReference>
<evidence type="ECO:0000313" key="9">
    <source>
        <dbReference type="EMBL" id="PXW91000.1"/>
    </source>
</evidence>
<gene>
    <name evidence="9" type="ORF">DES38_10634</name>
</gene>
<dbReference type="Pfam" id="PF02837">
    <property type="entry name" value="Glyco_hydro_2_N"/>
    <property type="match status" value="1"/>
</dbReference>
<name>A0A2V3WAA2_9BACI</name>
<dbReference type="GO" id="GO:0005975">
    <property type="term" value="P:carbohydrate metabolic process"/>
    <property type="evidence" value="ECO:0007669"/>
    <property type="project" value="InterPro"/>
</dbReference>
<dbReference type="PROSITE" id="PS00608">
    <property type="entry name" value="GLYCOSYL_HYDROL_F2_2"/>
    <property type="match status" value="1"/>
</dbReference>
<evidence type="ECO:0000259" key="6">
    <source>
        <dbReference type="Pfam" id="PF02837"/>
    </source>
</evidence>
<reference evidence="9 10" key="1">
    <citation type="submission" date="2018-05" db="EMBL/GenBank/DDBJ databases">
        <title>Genomic Encyclopedia of Type Strains, Phase IV (KMG-IV): sequencing the most valuable type-strain genomes for metagenomic binning, comparative biology and taxonomic classification.</title>
        <authorList>
            <person name="Goeker M."/>
        </authorList>
    </citation>
    <scope>NUCLEOTIDE SEQUENCE [LARGE SCALE GENOMIC DNA]</scope>
    <source>
        <strain evidence="9 10">DSM 22440</strain>
    </source>
</reference>
<dbReference type="Gene3D" id="2.60.120.260">
    <property type="entry name" value="Galactose-binding domain-like"/>
    <property type="match status" value="3"/>
</dbReference>
<feature type="domain" description="Glycoside hydrolase family 2 immunoglobulin-like beta-sandwich" evidence="4">
    <location>
        <begin position="173"/>
        <end position="241"/>
    </location>
</feature>
<evidence type="ECO:0000259" key="4">
    <source>
        <dbReference type="Pfam" id="PF00703"/>
    </source>
</evidence>
<dbReference type="PANTHER" id="PTHR42732:SF1">
    <property type="entry name" value="BETA-MANNOSIDASE"/>
    <property type="match status" value="1"/>
</dbReference>
<dbReference type="Pfam" id="PF00703">
    <property type="entry name" value="Glyco_hydro_2"/>
    <property type="match status" value="1"/>
</dbReference>
<keyword evidence="2" id="KW-0378">Hydrolase</keyword>
<dbReference type="InterPro" id="IPR006104">
    <property type="entry name" value="Glyco_hydro_2_N"/>
</dbReference>
<dbReference type="Pfam" id="PF16355">
    <property type="entry name" value="DUF4982"/>
    <property type="match status" value="1"/>
</dbReference>
<evidence type="ECO:0000259" key="7">
    <source>
        <dbReference type="Pfam" id="PF16355"/>
    </source>
</evidence>
<comment type="similarity">
    <text evidence="1">Belongs to the glycosyl hydrolase 2 family.</text>
</comment>
<sequence>MNKKTLFNDGWVFAKTHLEATPEIRDYQPVALPHDWLIYQTEALYEDSIGWYRRPYYYHATVPNVSLYFEGVYMDSVLYVNGQIAFEWKYGYSSFEADISPYLHVGENMIELKVTHQAPNSRWYSGAGIYRDVYLIERADDYITTHGVYVHTRKLKDDWVVELETTVKRPHQGQLIQTITKAGISVAEAIMPVTDAVVAQSLVVPTPHLWSPETPHLYELTTKLVIEGTLVDQQSERFGFKDVVMDPSVGLIVNGKQMKIQGVCEHHDLGALGARFNKEAMRYRLQLLKEMGVNGIRTAHNMPAKAVMELCDEMGFFVVSEAFDMWERQKTPYDYARFFKDWVNRDVKSWIERDRNHVSLLMWSIGNEIYDTHASERGQAVTKQLMALVAQYDPKENARPTIGSNFMPWKNAQACADLVKLAGYNYAEKYYRAHHLAHPDWVIYGSETASVVQSRGVYHFPYDKSILADDDEQCSALGNSATSWGATSPEFCITTERDTPFSLGQFIWTGFDYIGEPTPYHTKNAYFGQLDTATFKKDTYFIYQAGWTNYKDAPMIHLFPYWDFNPGQTIDVRVATNAPIFKLFLNGTLISHQTIDHVQGLNIVPTIPITFEPGELTAVAYDENETIIATDRMSSFGDAKVIDVSANKMTMEANNEDLVFVTIQMRDEVGEYVRNANNRVAVNVTGAGRLVGLDNGDSTDRDPYKGLSRRLFSGKLMALIQATDEFGPITVEVTSKGMRPEVLTLEACASGTVTKQSVYSRNLPMPLVLGNEDEVPIRKIDLVPRGGKVLNQDVPTVAVDYHVYPPEATYHAIEFSVVTDGGAKTTLAALDEEEGMVKVTARGDGNFRLRATSRNGSKKVRLISELDFTATDLGIAYKDPYQLISGSLYDDHIGEVSSGNERGFATGRDGETVIGFSNIDFGAMGSNQITLPIFTLNDEKYRLQIWDGKPATPDATLVCDGSYQKASIWNVYQPETYQLAKRLTGIHDIYFVTEDKMHVKGLQFIPYNRKDQINKAVEADAIYGDTFTMQEDRVAGIGNNVSLTFNDFDFGEAGVTHIGLTGHSPIDKNTIHIRFSDGATEEKQVIEFTETEGLTEKDFQLDPVYGKQVVTFIFLPGSSFDFHSFRFW</sequence>
<proteinExistence type="inferred from homology"/>
<accession>A0A2V3WAA2</accession>
<dbReference type="AlphaFoldDB" id="A0A2V3WAA2"/>
<dbReference type="PANTHER" id="PTHR42732">
    <property type="entry name" value="BETA-GALACTOSIDASE"/>
    <property type="match status" value="1"/>
</dbReference>